<dbReference type="InParanoid" id="A0A2R5GWR6"/>
<dbReference type="Proteomes" id="UP000241890">
    <property type="component" value="Unassembled WGS sequence"/>
</dbReference>
<name>A0A2R5GWR6_9STRA</name>
<keyword evidence="1" id="KW-0732">Signal</keyword>
<comment type="caution">
    <text evidence="2">The sequence shown here is derived from an EMBL/GenBank/DDBJ whole genome shotgun (WGS) entry which is preliminary data.</text>
</comment>
<feature type="signal peptide" evidence="1">
    <location>
        <begin position="1"/>
        <end position="24"/>
    </location>
</feature>
<sequence>MGVRQAALAVVAVVVAGANSGVEAARYEGNLLTEFTFSQAECKTRAFADSVTENYLGGLTYPSGWATLEKCPTYTDSDGTVFEYAYNGMHSVGARYLASGSGTNLTLDDSAKSTSTAASLLTQLSGITDFTLEFWIRPSFSSTDGTTNQYVLFEIGSEKDSSTVGDSYTWSCTSSARNYGMQLLYNEDADRFELEYRFGSADTNCDSISLGADLTSGELYHVVITSQELVVSGSLSLQQFDLYLDNPSTPVTATGSSN</sequence>
<feature type="non-terminal residue" evidence="2">
    <location>
        <position position="258"/>
    </location>
</feature>
<dbReference type="InterPro" id="IPR013320">
    <property type="entry name" value="ConA-like_dom_sf"/>
</dbReference>
<evidence type="ECO:0000256" key="1">
    <source>
        <dbReference type="SAM" id="SignalP"/>
    </source>
</evidence>
<keyword evidence="3" id="KW-1185">Reference proteome</keyword>
<proteinExistence type="predicted"/>
<organism evidence="2 3">
    <name type="scientific">Hondaea fermentalgiana</name>
    <dbReference type="NCBI Taxonomy" id="2315210"/>
    <lineage>
        <taxon>Eukaryota</taxon>
        <taxon>Sar</taxon>
        <taxon>Stramenopiles</taxon>
        <taxon>Bigyra</taxon>
        <taxon>Labyrinthulomycetes</taxon>
        <taxon>Thraustochytrida</taxon>
        <taxon>Thraustochytriidae</taxon>
        <taxon>Hondaea</taxon>
    </lineage>
</organism>
<feature type="chain" id="PRO_5015338933" evidence="1">
    <location>
        <begin position="25"/>
        <end position="258"/>
    </location>
</feature>
<dbReference type="EMBL" id="BEYU01000597">
    <property type="protein sequence ID" value="GBG35276.1"/>
    <property type="molecule type" value="Genomic_DNA"/>
</dbReference>
<reference evidence="2 3" key="1">
    <citation type="submission" date="2017-12" db="EMBL/GenBank/DDBJ databases">
        <title>Sequencing, de novo assembly and annotation of complete genome of a new Thraustochytrid species, strain FCC1311.</title>
        <authorList>
            <person name="Sedici K."/>
            <person name="Godart F."/>
            <person name="Aiese Cigliano R."/>
            <person name="Sanseverino W."/>
            <person name="Barakat M."/>
            <person name="Ortet P."/>
            <person name="Marechal E."/>
            <person name="Cagnac O."/>
            <person name="Amato A."/>
        </authorList>
    </citation>
    <scope>NUCLEOTIDE SEQUENCE [LARGE SCALE GENOMIC DNA]</scope>
</reference>
<evidence type="ECO:0000313" key="3">
    <source>
        <dbReference type="Proteomes" id="UP000241890"/>
    </source>
</evidence>
<evidence type="ECO:0000313" key="2">
    <source>
        <dbReference type="EMBL" id="GBG35276.1"/>
    </source>
</evidence>
<dbReference type="SUPFAM" id="SSF49899">
    <property type="entry name" value="Concanavalin A-like lectins/glucanases"/>
    <property type="match status" value="1"/>
</dbReference>
<dbReference type="Gene3D" id="2.60.120.200">
    <property type="match status" value="1"/>
</dbReference>
<accession>A0A2R5GWR6</accession>
<gene>
    <name evidence="2" type="ORF">FCC1311_114992</name>
</gene>
<dbReference type="AlphaFoldDB" id="A0A2R5GWR6"/>
<protein>
    <submittedName>
        <fullName evidence="2">Uncharacterized protein</fullName>
    </submittedName>
</protein>